<dbReference type="InterPro" id="IPR004364">
    <property type="entry name" value="Aa-tRNA-synt_II"/>
</dbReference>
<dbReference type="GO" id="GO:0006418">
    <property type="term" value="P:tRNA aminoacylation for protein translation"/>
    <property type="evidence" value="ECO:0007669"/>
    <property type="project" value="InterPro"/>
</dbReference>
<dbReference type="EMBL" id="CP120627">
    <property type="protein sequence ID" value="WEW54613.1"/>
    <property type="molecule type" value="Genomic_DNA"/>
</dbReference>
<dbReference type="PANTHER" id="PTHR46648:SF1">
    <property type="entry name" value="ADENOSINE 5'-MONOPHOSPHORAMIDASE HNT1"/>
    <property type="match status" value="1"/>
</dbReference>
<sequence length="645" mass="72303">MLCLSPTAFPIIPSHQFYSDNDLVIGLSRYPTTPGHTVVILNQHADLFSLPVDKFVSILGKVSKAASALCQFYYVKRCALVTEGGRSLFILPLHGLSEDWKPVTSDVVEFHETFPGYISSRNGPMLSPEKLGDICAKIQAVSGLSKPFNYRFDGAADDANLFARIVRGELQQWRVWEDEHHVAFLTPFANTPGFTVLVPREHLSSDIFSIKGESFSRLMTAARTVGTILKRAFEIAQCGMIFEGFEIDYAHVKLIPIQQTGLANGDLTDDSSIVEVAPFHKTYQGYVSSLGGPLFTDFAFLTSAARDIHKRLPTDLVHISRSCASSERRLSSVLSEPLDESVFLLQDFLFHTSVMFLQKNLGYKFCFVPATSDAISSPMDLGFGSKLVPFSFPGQQIRPADSIQFSLEYYLRTKDDLPGVYYFNTSFHGEAPDAMHLDPFYHMECGLRGPLSLGISIAERYITTLISTLLSRHKNQVEKITGKVDHLAALLEYYHSHGDKFPQITVTDALTLSTMDNTCWKNVAPEHNRKQRTLTRAGELKLIEHFGGAVWLTERDHLIVPFYHAFADGSHAKARCADLLFGTGEVVRMSGRHVSREDVRAALEEHELPAESYAWYMEIRDSAAILTTGWSMDMEHFLAWVFRTR</sequence>
<dbReference type="InterPro" id="IPR001310">
    <property type="entry name" value="Histidine_triad_HIT"/>
</dbReference>
<comment type="caution">
    <text evidence="4">Lacks conserved residue(s) required for the propagation of feature annotation.</text>
</comment>
<gene>
    <name evidence="6" type="ORF">PRK78_000033</name>
</gene>
<proteinExistence type="predicted"/>
<keyword evidence="1" id="KW-0436">Ligase</keyword>
<dbReference type="PANTHER" id="PTHR46648">
    <property type="entry name" value="HIT FAMILY PROTEIN 1"/>
    <property type="match status" value="1"/>
</dbReference>
<feature type="domain" description="HIT" evidence="5">
    <location>
        <begin position="161"/>
        <end position="269"/>
    </location>
</feature>
<dbReference type="AlphaFoldDB" id="A0AAF0IFL2"/>
<protein>
    <recommendedName>
        <fullName evidence="5">HIT domain-containing protein</fullName>
    </recommendedName>
</protein>
<dbReference type="InterPro" id="IPR045864">
    <property type="entry name" value="aa-tRNA-synth_II/BPL/LPL"/>
</dbReference>
<keyword evidence="7" id="KW-1185">Reference proteome</keyword>
<organism evidence="6 7">
    <name type="scientific">Emydomyces testavorans</name>
    <dbReference type="NCBI Taxonomy" id="2070801"/>
    <lineage>
        <taxon>Eukaryota</taxon>
        <taxon>Fungi</taxon>
        <taxon>Dikarya</taxon>
        <taxon>Ascomycota</taxon>
        <taxon>Pezizomycotina</taxon>
        <taxon>Eurotiomycetes</taxon>
        <taxon>Eurotiomycetidae</taxon>
        <taxon>Onygenales</taxon>
        <taxon>Nannizziopsiaceae</taxon>
        <taxon>Emydomyces</taxon>
    </lineage>
</organism>
<dbReference type="GO" id="GO:0009117">
    <property type="term" value="P:nucleotide metabolic process"/>
    <property type="evidence" value="ECO:0007669"/>
    <property type="project" value="TreeGrafter"/>
</dbReference>
<name>A0AAF0IFL2_9EURO</name>
<evidence type="ECO:0000256" key="3">
    <source>
        <dbReference type="ARBA" id="ARBA00022840"/>
    </source>
</evidence>
<keyword evidence="3" id="KW-0067">ATP-binding</keyword>
<evidence type="ECO:0000256" key="2">
    <source>
        <dbReference type="ARBA" id="ARBA00022741"/>
    </source>
</evidence>
<accession>A0AAF0IFL2</accession>
<dbReference type="InterPro" id="IPR036265">
    <property type="entry name" value="HIT-like_sf"/>
</dbReference>
<evidence type="ECO:0000259" key="5">
    <source>
        <dbReference type="PROSITE" id="PS51084"/>
    </source>
</evidence>
<dbReference type="InterPro" id="IPR011146">
    <property type="entry name" value="HIT-like"/>
</dbReference>
<dbReference type="Proteomes" id="UP001219355">
    <property type="component" value="Chromosome 1"/>
</dbReference>
<evidence type="ECO:0000256" key="4">
    <source>
        <dbReference type="PROSITE-ProRule" id="PRU00464"/>
    </source>
</evidence>
<dbReference type="Gene3D" id="3.30.930.10">
    <property type="entry name" value="Bira Bifunctional Protein, Domain 2"/>
    <property type="match status" value="1"/>
</dbReference>
<evidence type="ECO:0000313" key="7">
    <source>
        <dbReference type="Proteomes" id="UP001219355"/>
    </source>
</evidence>
<dbReference type="Pfam" id="PF00152">
    <property type="entry name" value="tRNA-synt_2"/>
    <property type="match status" value="1"/>
</dbReference>
<dbReference type="GO" id="GO:0005524">
    <property type="term" value="F:ATP binding"/>
    <property type="evidence" value="ECO:0007669"/>
    <property type="project" value="InterPro"/>
</dbReference>
<dbReference type="GO" id="GO:0004812">
    <property type="term" value="F:aminoacyl-tRNA ligase activity"/>
    <property type="evidence" value="ECO:0007669"/>
    <property type="project" value="InterPro"/>
</dbReference>
<reference evidence="6" key="1">
    <citation type="submission" date="2023-03" db="EMBL/GenBank/DDBJ databases">
        <title>Emydomyces testavorans Genome Sequence.</title>
        <authorList>
            <person name="Hoyer L."/>
        </authorList>
    </citation>
    <scope>NUCLEOTIDE SEQUENCE</scope>
    <source>
        <strain evidence="6">16-2883</strain>
    </source>
</reference>
<dbReference type="SUPFAM" id="SSF54197">
    <property type="entry name" value="HIT-like"/>
    <property type="match status" value="2"/>
</dbReference>
<dbReference type="Pfam" id="PF01230">
    <property type="entry name" value="HIT"/>
    <property type="match status" value="1"/>
</dbReference>
<dbReference type="SUPFAM" id="SSF55681">
    <property type="entry name" value="Class II aaRS and biotin synthetases"/>
    <property type="match status" value="1"/>
</dbReference>
<dbReference type="PROSITE" id="PS51084">
    <property type="entry name" value="HIT_2"/>
    <property type="match status" value="1"/>
</dbReference>
<keyword evidence="2" id="KW-0547">Nucleotide-binding</keyword>
<evidence type="ECO:0000313" key="6">
    <source>
        <dbReference type="EMBL" id="WEW54613.1"/>
    </source>
</evidence>
<dbReference type="Gene3D" id="3.30.428.10">
    <property type="entry name" value="HIT-like"/>
    <property type="match status" value="2"/>
</dbReference>
<evidence type="ECO:0000256" key="1">
    <source>
        <dbReference type="ARBA" id="ARBA00022598"/>
    </source>
</evidence>